<comment type="caution">
    <text evidence="2">The sequence shown here is derived from an EMBL/GenBank/DDBJ whole genome shotgun (WGS) entry which is preliminary data.</text>
</comment>
<reference evidence="2 3" key="1">
    <citation type="journal article" date="2014" name="Antonie Van Leeuwenhoek">
        <title>Oenococcus alcoholitolerans sp. nov., a lactic acid bacteria isolated from cachaca and ethanol fermentation processes.</title>
        <authorList>
            <person name="Badotti F."/>
            <person name="Moreira A.P."/>
            <person name="Tonon L.A."/>
            <person name="de Lucena B.T."/>
            <person name="Gomes Fde C."/>
            <person name="Kruger R."/>
            <person name="Thompson C.C."/>
            <person name="de Morais M.A.Jr."/>
            <person name="Rosa C.A."/>
            <person name="Thompson F.L."/>
        </authorList>
    </citation>
    <scope>NUCLEOTIDE SEQUENCE [LARGE SCALE GENOMIC DNA]</scope>
    <source>
        <strain evidence="2 3">UFRJ-M7.2.18</strain>
    </source>
</reference>
<evidence type="ECO:0000313" key="2">
    <source>
        <dbReference type="EMBL" id="KGO31924.1"/>
    </source>
</evidence>
<accession>A0ABR4XS76</accession>
<sequence>MDRYFLVLLLIISIFLYSVLIPVRSDRARFSELASQHAGIEHVQVFKESNRNGNYYSIQGSASDHRSYLAVFDSKSHLVRRISVDQRVSDGRLNRIFHRYDIGKVYSLAPSIYKKGWF</sequence>
<feature type="transmembrane region" description="Helical" evidence="1">
    <location>
        <begin position="6"/>
        <end position="23"/>
    </location>
</feature>
<keyword evidence="3" id="KW-1185">Reference proteome</keyword>
<organism evidence="2 3">
    <name type="scientific">Oenococcus alcoholitolerans</name>
    <dbReference type="NCBI Taxonomy" id="931074"/>
    <lineage>
        <taxon>Bacteria</taxon>
        <taxon>Bacillati</taxon>
        <taxon>Bacillota</taxon>
        <taxon>Bacilli</taxon>
        <taxon>Lactobacillales</taxon>
        <taxon>Lactobacillaceae</taxon>
        <taxon>Oenococcus</taxon>
    </lineage>
</organism>
<protein>
    <submittedName>
        <fullName evidence="2">Uncharacterized protein</fullName>
    </submittedName>
</protein>
<keyword evidence="1" id="KW-1133">Transmembrane helix</keyword>
<evidence type="ECO:0000256" key="1">
    <source>
        <dbReference type="SAM" id="Phobius"/>
    </source>
</evidence>
<dbReference type="Proteomes" id="UP000030023">
    <property type="component" value="Unassembled WGS sequence"/>
</dbReference>
<proteinExistence type="predicted"/>
<dbReference type="EMBL" id="AXCV01000153">
    <property type="protein sequence ID" value="KGO31924.1"/>
    <property type="molecule type" value="Genomic_DNA"/>
</dbReference>
<gene>
    <name evidence="2" type="ORF">Q757_04125</name>
</gene>
<name>A0ABR4XS76_9LACO</name>
<keyword evidence="1" id="KW-0472">Membrane</keyword>
<evidence type="ECO:0000313" key="3">
    <source>
        <dbReference type="Proteomes" id="UP000030023"/>
    </source>
</evidence>
<keyword evidence="1" id="KW-0812">Transmembrane</keyword>